<evidence type="ECO:0000256" key="1">
    <source>
        <dbReference type="SAM" id="MobiDB-lite"/>
    </source>
</evidence>
<protein>
    <recommendedName>
        <fullName evidence="2">Integrase catalytic domain-containing protein</fullName>
    </recommendedName>
</protein>
<dbReference type="EMBL" id="UYRU01101756">
    <property type="protein sequence ID" value="VDN41547.1"/>
    <property type="molecule type" value="Genomic_DNA"/>
</dbReference>
<dbReference type="PANTHER" id="PTHR37984:SF5">
    <property type="entry name" value="PROTEIN NYNRIN-LIKE"/>
    <property type="match status" value="1"/>
</dbReference>
<dbReference type="Gene3D" id="3.30.420.10">
    <property type="entry name" value="Ribonuclease H-like superfamily/Ribonuclease H"/>
    <property type="match status" value="1"/>
</dbReference>
<feature type="compositionally biased region" description="Polar residues" evidence="1">
    <location>
        <begin position="1"/>
        <end position="11"/>
    </location>
</feature>
<proteinExistence type="predicted"/>
<dbReference type="GO" id="GO:0015074">
    <property type="term" value="P:DNA integration"/>
    <property type="evidence" value="ECO:0007669"/>
    <property type="project" value="InterPro"/>
</dbReference>
<gene>
    <name evidence="3" type="ORF">DILT_LOCUS18575</name>
</gene>
<evidence type="ECO:0000313" key="4">
    <source>
        <dbReference type="Proteomes" id="UP000281553"/>
    </source>
</evidence>
<dbReference type="SUPFAM" id="SSF53098">
    <property type="entry name" value="Ribonuclease H-like"/>
    <property type="match status" value="1"/>
</dbReference>
<name>A0A3P7P8L7_DIBLA</name>
<dbReference type="Pfam" id="PF17921">
    <property type="entry name" value="Integrase_H2C2"/>
    <property type="match status" value="1"/>
</dbReference>
<dbReference type="OrthoDB" id="10053156at2759"/>
<evidence type="ECO:0000313" key="3">
    <source>
        <dbReference type="EMBL" id="VDN41547.1"/>
    </source>
</evidence>
<accession>A0A3P7P8L7</accession>
<dbReference type="InterPro" id="IPR001584">
    <property type="entry name" value="Integrase_cat-core"/>
</dbReference>
<dbReference type="PANTHER" id="PTHR37984">
    <property type="entry name" value="PROTEIN CBG26694"/>
    <property type="match status" value="1"/>
</dbReference>
<reference evidence="3 4" key="1">
    <citation type="submission" date="2018-11" db="EMBL/GenBank/DDBJ databases">
        <authorList>
            <consortium name="Pathogen Informatics"/>
        </authorList>
    </citation>
    <scope>NUCLEOTIDE SEQUENCE [LARGE SCALE GENOMIC DNA]</scope>
</reference>
<organism evidence="3 4">
    <name type="scientific">Dibothriocephalus latus</name>
    <name type="common">Fish tapeworm</name>
    <name type="synonym">Diphyllobothrium latum</name>
    <dbReference type="NCBI Taxonomy" id="60516"/>
    <lineage>
        <taxon>Eukaryota</taxon>
        <taxon>Metazoa</taxon>
        <taxon>Spiralia</taxon>
        <taxon>Lophotrochozoa</taxon>
        <taxon>Platyhelminthes</taxon>
        <taxon>Cestoda</taxon>
        <taxon>Eucestoda</taxon>
        <taxon>Diphyllobothriidea</taxon>
        <taxon>Diphyllobothriidae</taxon>
        <taxon>Dibothriocephalus</taxon>
    </lineage>
</organism>
<keyword evidence="4" id="KW-1185">Reference proteome</keyword>
<dbReference type="InterPro" id="IPR036397">
    <property type="entry name" value="RNaseH_sf"/>
</dbReference>
<dbReference type="Proteomes" id="UP000281553">
    <property type="component" value="Unassembled WGS sequence"/>
</dbReference>
<dbReference type="PROSITE" id="PS50994">
    <property type="entry name" value="INTEGRASE"/>
    <property type="match status" value="1"/>
</dbReference>
<dbReference type="InterPro" id="IPR041588">
    <property type="entry name" value="Integrase_H2C2"/>
</dbReference>
<dbReference type="InterPro" id="IPR050951">
    <property type="entry name" value="Retrovirus_Pol_polyprotein"/>
</dbReference>
<evidence type="ECO:0000259" key="2">
    <source>
        <dbReference type="PROSITE" id="PS50994"/>
    </source>
</evidence>
<dbReference type="GO" id="GO:0003676">
    <property type="term" value="F:nucleic acid binding"/>
    <property type="evidence" value="ECO:0007669"/>
    <property type="project" value="InterPro"/>
</dbReference>
<feature type="domain" description="Integrase catalytic" evidence="2">
    <location>
        <begin position="62"/>
        <end position="169"/>
    </location>
</feature>
<feature type="region of interest" description="Disordered" evidence="1">
    <location>
        <begin position="1"/>
        <end position="20"/>
    </location>
</feature>
<sequence>MRRFGSSSLHNLSHPGSRPTDKLVSERLVWHGIYKDLIACIRTFLSCQQTTVQRHNKAPSGIFLSPGARFGHVDIGSSLPLSKDCFDLLTCVSRYIRRLEASLLPNVEAFTVVKAFRSHWAAIFGAPSTITTDHRAQFESNLFQSPLSFLSCIPIRTTAYYPAVNRVVK</sequence>
<dbReference type="InterPro" id="IPR012337">
    <property type="entry name" value="RNaseH-like_sf"/>
</dbReference>
<dbReference type="AlphaFoldDB" id="A0A3P7P8L7"/>